<dbReference type="InterPro" id="IPR029787">
    <property type="entry name" value="Nucleotide_cyclase"/>
</dbReference>
<dbReference type="FunFam" id="3.30.70.270:FF:000001">
    <property type="entry name" value="Diguanylate cyclase domain protein"/>
    <property type="match status" value="1"/>
</dbReference>
<dbReference type="PANTHER" id="PTHR45138:SF9">
    <property type="entry name" value="DIGUANYLATE CYCLASE DGCM-RELATED"/>
    <property type="match status" value="1"/>
</dbReference>
<dbReference type="InterPro" id="IPR029016">
    <property type="entry name" value="GAF-like_dom_sf"/>
</dbReference>
<evidence type="ECO:0000259" key="4">
    <source>
        <dbReference type="PROSITE" id="PS50887"/>
    </source>
</evidence>
<comment type="catalytic activity">
    <reaction evidence="2">
        <text>2 GTP = 3',3'-c-di-GMP + 2 diphosphate</text>
        <dbReference type="Rhea" id="RHEA:24898"/>
        <dbReference type="ChEBI" id="CHEBI:33019"/>
        <dbReference type="ChEBI" id="CHEBI:37565"/>
        <dbReference type="ChEBI" id="CHEBI:58805"/>
        <dbReference type="EC" id="2.7.7.65"/>
    </reaction>
</comment>
<dbReference type="Gene3D" id="3.30.450.40">
    <property type="match status" value="1"/>
</dbReference>
<dbReference type="GO" id="GO:0005886">
    <property type="term" value="C:plasma membrane"/>
    <property type="evidence" value="ECO:0007669"/>
    <property type="project" value="TreeGrafter"/>
</dbReference>
<dbReference type="InterPro" id="IPR000160">
    <property type="entry name" value="GGDEF_dom"/>
</dbReference>
<gene>
    <name evidence="5" type="ORF">GGR46_003673</name>
</gene>
<reference evidence="5 6" key="1">
    <citation type="submission" date="2020-08" db="EMBL/GenBank/DDBJ databases">
        <title>Genomic Encyclopedia of Type Strains, Phase IV (KMG-IV): sequencing the most valuable type-strain genomes for metagenomic binning, comparative biology and taxonomic classification.</title>
        <authorList>
            <person name="Goeker M."/>
        </authorList>
    </citation>
    <scope>NUCLEOTIDE SEQUENCE [LARGE SCALE GENOMIC DNA]</scope>
    <source>
        <strain evidence="5 6">DSM 101806</strain>
    </source>
</reference>
<name>A0A7W6NYT3_9SPHN</name>
<dbReference type="GO" id="GO:1902201">
    <property type="term" value="P:negative regulation of bacterial-type flagellum-dependent cell motility"/>
    <property type="evidence" value="ECO:0007669"/>
    <property type="project" value="TreeGrafter"/>
</dbReference>
<dbReference type="Proteomes" id="UP000557392">
    <property type="component" value="Unassembled WGS sequence"/>
</dbReference>
<evidence type="ECO:0000256" key="2">
    <source>
        <dbReference type="ARBA" id="ARBA00034247"/>
    </source>
</evidence>
<accession>A0A7W6NYT3</accession>
<dbReference type="RefSeq" id="WP_221262847.1">
    <property type="nucleotide sequence ID" value="NZ_JACIEH010000003.1"/>
</dbReference>
<keyword evidence="3" id="KW-0472">Membrane</keyword>
<keyword evidence="3" id="KW-1133">Transmembrane helix</keyword>
<proteinExistence type="predicted"/>
<dbReference type="GO" id="GO:0052621">
    <property type="term" value="F:diguanylate cyclase activity"/>
    <property type="evidence" value="ECO:0007669"/>
    <property type="project" value="UniProtKB-EC"/>
</dbReference>
<keyword evidence="6" id="KW-1185">Reference proteome</keyword>
<evidence type="ECO:0000256" key="3">
    <source>
        <dbReference type="SAM" id="Phobius"/>
    </source>
</evidence>
<protein>
    <recommendedName>
        <fullName evidence="1">diguanylate cyclase</fullName>
        <ecNumber evidence="1">2.7.7.65</ecNumber>
    </recommendedName>
</protein>
<dbReference type="EC" id="2.7.7.65" evidence="1"/>
<comment type="caution">
    <text evidence="5">The sequence shown here is derived from an EMBL/GenBank/DDBJ whole genome shotgun (WGS) entry which is preliminary data.</text>
</comment>
<dbReference type="SMART" id="SM00267">
    <property type="entry name" value="GGDEF"/>
    <property type="match status" value="1"/>
</dbReference>
<dbReference type="Gene3D" id="3.30.70.270">
    <property type="match status" value="1"/>
</dbReference>
<dbReference type="SUPFAM" id="SSF55073">
    <property type="entry name" value="Nucleotide cyclase"/>
    <property type="match status" value="1"/>
</dbReference>
<dbReference type="Pfam" id="PF00990">
    <property type="entry name" value="GGDEF"/>
    <property type="match status" value="1"/>
</dbReference>
<evidence type="ECO:0000313" key="5">
    <source>
        <dbReference type="EMBL" id="MBB4100101.1"/>
    </source>
</evidence>
<sequence>MNSKSSHALDRLMRVVPAALAGSVILMMAARGTSMFVQGELGQFIAYAVEMLAGSIALAIIVFATPRNNKGLEQRRVAALEAEEERRQVQRLLQMTDMLQSASGYADANAVLRATVETLLEGFSGALYIFNNSRDRLELSTGWNWPDDERVLKTLSPSHCWALKRGKAHINADGPGVLRCEHHASGLTVLEVPMMAHGEIQGMLKIATGAEDALDRLDRIKPLAEAVADAMSLAVSNIALREKLRTQALRDPLTGLYNRRYMEDALERYASLAERSGAPVSAIMIDLDHFKKLNDEHGHAMGDAVLREVAAAIIGALRPSDVACRYGGEELVVILPECDLSEALAKGETLRARIEALSAIHDANISASLGVASIPETTKTLADLITMADAALYQAKEGGRNRVVSASRKEAAPLAIAAE</sequence>
<evidence type="ECO:0000313" key="6">
    <source>
        <dbReference type="Proteomes" id="UP000557392"/>
    </source>
</evidence>
<dbReference type="SUPFAM" id="SSF55781">
    <property type="entry name" value="GAF domain-like"/>
    <property type="match status" value="1"/>
</dbReference>
<keyword evidence="3" id="KW-0812">Transmembrane</keyword>
<dbReference type="EMBL" id="JACIEH010000003">
    <property type="protein sequence ID" value="MBB4100101.1"/>
    <property type="molecule type" value="Genomic_DNA"/>
</dbReference>
<dbReference type="PANTHER" id="PTHR45138">
    <property type="entry name" value="REGULATORY COMPONENTS OF SENSORY TRANSDUCTION SYSTEM"/>
    <property type="match status" value="1"/>
</dbReference>
<organism evidence="5 6">
    <name type="scientific">Sphingomonas kyeonggiensis</name>
    <dbReference type="NCBI Taxonomy" id="1268553"/>
    <lineage>
        <taxon>Bacteria</taxon>
        <taxon>Pseudomonadati</taxon>
        <taxon>Pseudomonadota</taxon>
        <taxon>Alphaproteobacteria</taxon>
        <taxon>Sphingomonadales</taxon>
        <taxon>Sphingomonadaceae</taxon>
        <taxon>Sphingomonas</taxon>
    </lineage>
</organism>
<feature type="transmembrane region" description="Helical" evidence="3">
    <location>
        <begin position="12"/>
        <end position="32"/>
    </location>
</feature>
<dbReference type="GO" id="GO:0043709">
    <property type="term" value="P:cell adhesion involved in single-species biofilm formation"/>
    <property type="evidence" value="ECO:0007669"/>
    <property type="project" value="TreeGrafter"/>
</dbReference>
<dbReference type="InterPro" id="IPR050469">
    <property type="entry name" value="Diguanylate_Cyclase"/>
</dbReference>
<dbReference type="NCBIfam" id="TIGR00254">
    <property type="entry name" value="GGDEF"/>
    <property type="match status" value="1"/>
</dbReference>
<dbReference type="InterPro" id="IPR043128">
    <property type="entry name" value="Rev_trsase/Diguanyl_cyclase"/>
</dbReference>
<dbReference type="PROSITE" id="PS50887">
    <property type="entry name" value="GGDEF"/>
    <property type="match status" value="1"/>
</dbReference>
<dbReference type="AlphaFoldDB" id="A0A7W6NYT3"/>
<evidence type="ECO:0000256" key="1">
    <source>
        <dbReference type="ARBA" id="ARBA00012528"/>
    </source>
</evidence>
<feature type="transmembrane region" description="Helical" evidence="3">
    <location>
        <begin position="44"/>
        <end position="66"/>
    </location>
</feature>
<dbReference type="CDD" id="cd01949">
    <property type="entry name" value="GGDEF"/>
    <property type="match status" value="1"/>
</dbReference>
<feature type="domain" description="GGDEF" evidence="4">
    <location>
        <begin position="278"/>
        <end position="408"/>
    </location>
</feature>